<evidence type="ECO:0000313" key="1">
    <source>
        <dbReference type="EMBL" id="JAC36165.1"/>
    </source>
</evidence>
<reference evidence="1" key="1">
    <citation type="journal article" date="2014" name="BMC Genomics">
        <title>Characterizing the developmental transcriptome of the oriental fruit fly, Bactrocera dorsalis (Diptera: Tephritidae) through comparative genomic analysis with Drosophila melanogaster utilizing modENCODE datasets.</title>
        <authorList>
            <person name="Geib S.M."/>
            <person name="Calla B."/>
            <person name="Hall B."/>
            <person name="Hou S."/>
            <person name="Manoukis N.C."/>
        </authorList>
    </citation>
    <scope>NUCLEOTIDE SEQUENCE</scope>
    <source>
        <strain evidence="1">Punador</strain>
    </source>
</reference>
<protein>
    <submittedName>
        <fullName evidence="1">Uncharacterized protein</fullName>
    </submittedName>
</protein>
<dbReference type="AlphaFoldDB" id="A0A034V335"/>
<name>A0A034V335_BACDO</name>
<accession>A0A034V335</accession>
<organism evidence="1">
    <name type="scientific">Bactrocera dorsalis</name>
    <name type="common">Oriental fruit fly</name>
    <name type="synonym">Dacus dorsalis</name>
    <dbReference type="NCBI Taxonomy" id="27457"/>
    <lineage>
        <taxon>Eukaryota</taxon>
        <taxon>Metazoa</taxon>
        <taxon>Ecdysozoa</taxon>
        <taxon>Arthropoda</taxon>
        <taxon>Hexapoda</taxon>
        <taxon>Insecta</taxon>
        <taxon>Pterygota</taxon>
        <taxon>Neoptera</taxon>
        <taxon>Endopterygota</taxon>
        <taxon>Diptera</taxon>
        <taxon>Brachycera</taxon>
        <taxon>Muscomorpha</taxon>
        <taxon>Tephritoidea</taxon>
        <taxon>Tephritidae</taxon>
        <taxon>Bactrocera</taxon>
        <taxon>Bactrocera</taxon>
    </lineage>
</organism>
<sequence length="101" mass="10372">MSTQCLRNATGTWSFVSGQASLTSASARRPRSCDTSLRNCNGAIGASVLVEQRHAREGFLADFAGVLFHLHMGLLVGAQVGAIGKGARAIAAVEGLLAGVC</sequence>
<proteinExistence type="predicted"/>
<dbReference type="EMBL" id="GAKP01022787">
    <property type="protein sequence ID" value="JAC36165.1"/>
    <property type="molecule type" value="Transcribed_RNA"/>
</dbReference>
<feature type="non-terminal residue" evidence="1">
    <location>
        <position position="101"/>
    </location>
</feature>